<proteinExistence type="predicted"/>
<dbReference type="CDD" id="cd04622">
    <property type="entry name" value="CBS_pair_HRP1_like"/>
    <property type="match status" value="1"/>
</dbReference>
<dbReference type="Gene3D" id="3.10.580.10">
    <property type="entry name" value="CBS-domain"/>
    <property type="match status" value="1"/>
</dbReference>
<dbReference type="SMART" id="SM00116">
    <property type="entry name" value="CBS"/>
    <property type="match status" value="2"/>
</dbReference>
<dbReference type="Pfam" id="PF00571">
    <property type="entry name" value="CBS"/>
    <property type="match status" value="2"/>
</dbReference>
<organism evidence="4 5">
    <name type="scientific">Psychrobacillus psychrotolerans</name>
    <dbReference type="NCBI Taxonomy" id="126156"/>
    <lineage>
        <taxon>Bacteria</taxon>
        <taxon>Bacillati</taxon>
        <taxon>Bacillota</taxon>
        <taxon>Bacilli</taxon>
        <taxon>Bacillales</taxon>
        <taxon>Bacillaceae</taxon>
        <taxon>Psychrobacillus</taxon>
    </lineage>
</organism>
<evidence type="ECO:0000313" key="5">
    <source>
        <dbReference type="Proteomes" id="UP000198734"/>
    </source>
</evidence>
<dbReference type="InterPro" id="IPR000644">
    <property type="entry name" value="CBS_dom"/>
</dbReference>
<dbReference type="OrthoDB" id="9802114at2"/>
<protein>
    <submittedName>
        <fullName evidence="4">CBS domain-containing protein</fullName>
    </submittedName>
</protein>
<dbReference type="RefSeq" id="WP_093537562.1">
    <property type="nucleotide sequence ID" value="NZ_CP183885.1"/>
</dbReference>
<evidence type="ECO:0000259" key="3">
    <source>
        <dbReference type="PROSITE" id="PS51371"/>
    </source>
</evidence>
<evidence type="ECO:0000256" key="1">
    <source>
        <dbReference type="ARBA" id="ARBA00023122"/>
    </source>
</evidence>
<dbReference type="SUPFAM" id="SSF54631">
    <property type="entry name" value="CBS-domain pair"/>
    <property type="match status" value="1"/>
</dbReference>
<evidence type="ECO:0000313" key="4">
    <source>
        <dbReference type="EMBL" id="SFQ58376.1"/>
    </source>
</evidence>
<evidence type="ECO:0000256" key="2">
    <source>
        <dbReference type="PROSITE-ProRule" id="PRU00703"/>
    </source>
</evidence>
<reference evidence="5" key="1">
    <citation type="submission" date="2016-10" db="EMBL/GenBank/DDBJ databases">
        <authorList>
            <person name="Varghese N."/>
            <person name="Submissions S."/>
        </authorList>
    </citation>
    <scope>NUCLEOTIDE SEQUENCE [LARGE SCALE GENOMIC DNA]</scope>
    <source>
        <strain evidence="5">DSM 11706</strain>
    </source>
</reference>
<sequence length="137" mass="15152">MNIRNVMSKQVVTCNPQDYVSEVAEQMRTLDIGCLPVVSNKKLVGMITDRDIVTRAVAKDMKSKVEDVMTKSVISVTPEDSTSDASIVMARHQVRRLPVVEDGVLVGFVSLADLAFPFPHVQEISNAMESISEPRDF</sequence>
<dbReference type="STRING" id="126156.SAMN05421670_2873"/>
<gene>
    <name evidence="4" type="ORF">SAMN05421670_2873</name>
</gene>
<dbReference type="PROSITE" id="PS51371">
    <property type="entry name" value="CBS"/>
    <property type="match status" value="2"/>
</dbReference>
<dbReference type="EMBL" id="FOXU01000005">
    <property type="protein sequence ID" value="SFQ58376.1"/>
    <property type="molecule type" value="Genomic_DNA"/>
</dbReference>
<dbReference type="PANTHER" id="PTHR43080:SF2">
    <property type="entry name" value="CBS DOMAIN-CONTAINING PROTEIN"/>
    <property type="match status" value="1"/>
</dbReference>
<dbReference type="AlphaFoldDB" id="A0A1I5ZPF8"/>
<accession>A0A1I5ZPF8</accession>
<feature type="domain" description="CBS" evidence="3">
    <location>
        <begin position="69"/>
        <end position="128"/>
    </location>
</feature>
<keyword evidence="1 2" id="KW-0129">CBS domain</keyword>
<dbReference type="InterPro" id="IPR051257">
    <property type="entry name" value="Diverse_CBS-Domain"/>
</dbReference>
<feature type="domain" description="CBS" evidence="3">
    <location>
        <begin position="7"/>
        <end position="63"/>
    </location>
</feature>
<dbReference type="InterPro" id="IPR046342">
    <property type="entry name" value="CBS_dom_sf"/>
</dbReference>
<dbReference type="Proteomes" id="UP000198734">
    <property type="component" value="Unassembled WGS sequence"/>
</dbReference>
<dbReference type="PANTHER" id="PTHR43080">
    <property type="entry name" value="CBS DOMAIN-CONTAINING PROTEIN CBSX3, MITOCHONDRIAL"/>
    <property type="match status" value="1"/>
</dbReference>
<keyword evidence="5" id="KW-1185">Reference proteome</keyword>
<name>A0A1I5ZPF8_9BACI</name>